<dbReference type="InterPro" id="IPR011330">
    <property type="entry name" value="Glyco_hydro/deAcase_b/a-brl"/>
</dbReference>
<evidence type="ECO:0000313" key="4">
    <source>
        <dbReference type="EMBL" id="TCI04440.1"/>
    </source>
</evidence>
<dbReference type="RefSeq" id="WP_131413940.1">
    <property type="nucleotide sequence ID" value="NZ_SJXE01000001.1"/>
</dbReference>
<feature type="domain" description="NodB homology" evidence="3">
    <location>
        <begin position="87"/>
        <end position="350"/>
    </location>
</feature>
<evidence type="ECO:0000313" key="5">
    <source>
        <dbReference type="Proteomes" id="UP000292554"/>
    </source>
</evidence>
<dbReference type="Proteomes" id="UP000292554">
    <property type="component" value="Unassembled WGS sequence"/>
</dbReference>
<comment type="caution">
    <text evidence="4">The sequence shown here is derived from an EMBL/GenBank/DDBJ whole genome shotgun (WGS) entry which is preliminary data.</text>
</comment>
<dbReference type="Pfam" id="PF01522">
    <property type="entry name" value="Polysacc_deac_1"/>
    <property type="match status" value="2"/>
</dbReference>
<evidence type="ECO:0000259" key="3">
    <source>
        <dbReference type="PROSITE" id="PS51677"/>
    </source>
</evidence>
<dbReference type="CDD" id="cd10918">
    <property type="entry name" value="CE4_NodB_like_5s_6s"/>
    <property type="match status" value="1"/>
</dbReference>
<proteinExistence type="predicted"/>
<dbReference type="SUPFAM" id="SSF88713">
    <property type="entry name" value="Glycoside hydrolase/deacetylase"/>
    <property type="match status" value="1"/>
</dbReference>
<organism evidence="4 5">
    <name type="scientific">Corallincola luteus</name>
    <dbReference type="NCBI Taxonomy" id="1775177"/>
    <lineage>
        <taxon>Bacteria</taxon>
        <taxon>Pseudomonadati</taxon>
        <taxon>Pseudomonadota</taxon>
        <taxon>Gammaproteobacteria</taxon>
        <taxon>Alteromonadales</taxon>
        <taxon>Psychromonadaceae</taxon>
        <taxon>Corallincola</taxon>
    </lineage>
</organism>
<dbReference type="PANTHER" id="PTHR34216:SF3">
    <property type="entry name" value="POLY-BETA-1,6-N-ACETYL-D-GLUCOSAMINE N-DEACETYLASE"/>
    <property type="match status" value="1"/>
</dbReference>
<dbReference type="InterPro" id="IPR051398">
    <property type="entry name" value="Polysacch_Deacetylase"/>
</dbReference>
<evidence type="ECO:0000256" key="2">
    <source>
        <dbReference type="ARBA" id="ARBA00022729"/>
    </source>
</evidence>
<dbReference type="InterPro" id="IPR002509">
    <property type="entry name" value="NODB_dom"/>
</dbReference>
<keyword evidence="5" id="KW-1185">Reference proteome</keyword>
<reference evidence="4 5" key="1">
    <citation type="submission" date="2019-02" db="EMBL/GenBank/DDBJ databases">
        <title>Corallincola luteus sp. nov., a marine bacterium isolated from surface sediment of Bohai Sea in China.</title>
        <authorList>
            <person name="Ren Q."/>
        </authorList>
    </citation>
    <scope>NUCLEOTIDE SEQUENCE [LARGE SCALE GENOMIC DNA]</scope>
    <source>
        <strain evidence="4 5">DASS28</strain>
    </source>
</reference>
<dbReference type="PANTHER" id="PTHR34216">
    <property type="match status" value="1"/>
</dbReference>
<protein>
    <recommendedName>
        <fullName evidence="3">NodB homology domain-containing protein</fullName>
    </recommendedName>
</protein>
<name>A0ABY2AML0_9GAMM</name>
<gene>
    <name evidence="4" type="ORF">EZV61_00235</name>
</gene>
<dbReference type="PROSITE" id="PS51677">
    <property type="entry name" value="NODB"/>
    <property type="match status" value="1"/>
</dbReference>
<keyword evidence="2" id="KW-0732">Signal</keyword>
<dbReference type="Gene3D" id="3.20.20.370">
    <property type="entry name" value="Glycoside hydrolase/deacetylase"/>
    <property type="match status" value="1"/>
</dbReference>
<sequence length="350" mass="39831">MIGQIKKWKSRLVRAVGALGGYQLARWLTGNQPKILMYHRFCQQPKRGYMDVAELRRQLQHLQREFNVVPLHDVAVALRSGSKLPKNAIVLTVDDGYLDFYQYAFPEFKAANVPVSFFVTSGFVDGETWLWPDMLSDLLDHIEPTQAQWPEETPKQVVAKMAHCSEKRAAWHYLNRFLMPLDLTDKLNWLQQAAAINQYQISKQAPPQYAPVSWEQLKEMAESGIVDIGAHTVMHPTLSGIPLAQAVEEVELSKARLQQQLGIDIHHFCYPNGQPEDFTPEVASAVADAGFDCAVAAHCHYVTLHDVYALPRFSVTTNGFQFNKIIYGVQWLSKRLMQKRQFAQAQEHGK</sequence>
<dbReference type="EMBL" id="SJXE01000001">
    <property type="protein sequence ID" value="TCI04440.1"/>
    <property type="molecule type" value="Genomic_DNA"/>
</dbReference>
<evidence type="ECO:0000256" key="1">
    <source>
        <dbReference type="ARBA" id="ARBA00004613"/>
    </source>
</evidence>
<accession>A0ABY2AML0</accession>
<comment type="subcellular location">
    <subcellularLocation>
        <location evidence="1">Secreted</location>
    </subcellularLocation>
</comment>